<evidence type="ECO:0000313" key="4">
    <source>
        <dbReference type="Proteomes" id="UP000215005"/>
    </source>
</evidence>
<dbReference type="GO" id="GO:0051920">
    <property type="term" value="F:peroxiredoxin activity"/>
    <property type="evidence" value="ECO:0007669"/>
    <property type="project" value="InterPro"/>
</dbReference>
<dbReference type="KEGG" id="ngv:CDO52_19895"/>
<dbReference type="InterPro" id="IPR003779">
    <property type="entry name" value="CMD-like"/>
</dbReference>
<dbReference type="Proteomes" id="UP000215005">
    <property type="component" value="Chromosome"/>
</dbReference>
<sequence>MDPMSHDAAPDSGPHDDAARHAAGMAVRRAVLGDEHVDRAEAKTTPFTEPFQDLITRYAWGEIWTRPGLDRRTRSCMVLTALVAKGHWDELAMHVRAAVRNGLTAEEIREVFLQAAIYCGVPAANKAFGVAQQVLAELEG</sequence>
<dbReference type="AlphaFoldDB" id="A0A223S9J8"/>
<protein>
    <submittedName>
        <fullName evidence="3">4-carboxymuconolactone decarboxylase</fullName>
    </submittedName>
</protein>
<name>A0A223S9J8_9ACTN</name>
<feature type="domain" description="Carboxymuconolactone decarboxylase-like" evidence="2">
    <location>
        <begin position="51"/>
        <end position="132"/>
    </location>
</feature>
<dbReference type="EMBL" id="CP022753">
    <property type="protein sequence ID" value="ASU84762.1"/>
    <property type="molecule type" value="Genomic_DNA"/>
</dbReference>
<dbReference type="NCBIfam" id="TIGR02425">
    <property type="entry name" value="decarb_PcaC"/>
    <property type="match status" value="1"/>
</dbReference>
<dbReference type="PANTHER" id="PTHR33570:SF2">
    <property type="entry name" value="CARBOXYMUCONOLACTONE DECARBOXYLASE-LIKE DOMAIN-CONTAINING PROTEIN"/>
    <property type="match status" value="1"/>
</dbReference>
<dbReference type="InterPro" id="IPR052512">
    <property type="entry name" value="4CMD/NDH-1_regulator"/>
</dbReference>
<dbReference type="InterPro" id="IPR029032">
    <property type="entry name" value="AhpD-like"/>
</dbReference>
<proteinExistence type="predicted"/>
<dbReference type="PANTHER" id="PTHR33570">
    <property type="entry name" value="4-CARBOXYMUCONOLACTONE DECARBOXYLASE FAMILY PROTEIN"/>
    <property type="match status" value="1"/>
</dbReference>
<evidence type="ECO:0000256" key="1">
    <source>
        <dbReference type="SAM" id="MobiDB-lite"/>
    </source>
</evidence>
<feature type="region of interest" description="Disordered" evidence="1">
    <location>
        <begin position="1"/>
        <end position="20"/>
    </location>
</feature>
<dbReference type="InterPro" id="IPR012788">
    <property type="entry name" value="Decarb_PcaC"/>
</dbReference>
<dbReference type="Pfam" id="PF02627">
    <property type="entry name" value="CMD"/>
    <property type="match status" value="1"/>
</dbReference>
<dbReference type="RefSeq" id="WP_017619305.1">
    <property type="nucleotide sequence ID" value="NZ_ANBG01000235.1"/>
</dbReference>
<evidence type="ECO:0000259" key="2">
    <source>
        <dbReference type="Pfam" id="PF02627"/>
    </source>
</evidence>
<gene>
    <name evidence="3" type="primary">pcaC</name>
    <name evidence="3" type="ORF">CDO52_19895</name>
</gene>
<evidence type="ECO:0000313" key="3">
    <source>
        <dbReference type="EMBL" id="ASU84762.1"/>
    </source>
</evidence>
<reference evidence="3 4" key="1">
    <citation type="submission" date="2017-08" db="EMBL/GenBank/DDBJ databases">
        <title>The complete genome sequence of Nocardiopsis gilva YIM 90087.</title>
        <authorList>
            <person name="Yin M."/>
            <person name="Tang S."/>
        </authorList>
    </citation>
    <scope>NUCLEOTIDE SEQUENCE [LARGE SCALE GENOMIC DNA]</scope>
    <source>
        <strain evidence="3 4">YIM 90087</strain>
    </source>
</reference>
<organism evidence="3 4">
    <name type="scientific">Nocardiopsis gilva YIM 90087</name>
    <dbReference type="NCBI Taxonomy" id="1235441"/>
    <lineage>
        <taxon>Bacteria</taxon>
        <taxon>Bacillati</taxon>
        <taxon>Actinomycetota</taxon>
        <taxon>Actinomycetes</taxon>
        <taxon>Streptosporangiales</taxon>
        <taxon>Nocardiopsidaceae</taxon>
        <taxon>Nocardiopsis</taxon>
    </lineage>
</organism>
<accession>A0A223S9J8</accession>
<keyword evidence="4" id="KW-1185">Reference proteome</keyword>
<dbReference type="Gene3D" id="1.20.1290.10">
    <property type="entry name" value="AhpD-like"/>
    <property type="match status" value="1"/>
</dbReference>
<dbReference type="SUPFAM" id="SSF69118">
    <property type="entry name" value="AhpD-like"/>
    <property type="match status" value="1"/>
</dbReference>